<proteinExistence type="predicted"/>
<protein>
    <submittedName>
        <fullName evidence="2">Uncharacterized protein</fullName>
    </submittedName>
</protein>
<feature type="region of interest" description="Disordered" evidence="1">
    <location>
        <begin position="123"/>
        <end position="159"/>
    </location>
</feature>
<comment type="caution">
    <text evidence="2">The sequence shown here is derived from an EMBL/GenBank/DDBJ whole genome shotgun (WGS) entry which is preliminary data.</text>
</comment>
<keyword evidence="3" id="KW-1185">Reference proteome</keyword>
<gene>
    <name evidence="2" type="ORF">PG993_005109</name>
</gene>
<evidence type="ECO:0000256" key="1">
    <source>
        <dbReference type="SAM" id="MobiDB-lite"/>
    </source>
</evidence>
<organism evidence="2 3">
    <name type="scientific">Apiospora rasikravindrae</name>
    <dbReference type="NCBI Taxonomy" id="990691"/>
    <lineage>
        <taxon>Eukaryota</taxon>
        <taxon>Fungi</taxon>
        <taxon>Dikarya</taxon>
        <taxon>Ascomycota</taxon>
        <taxon>Pezizomycotina</taxon>
        <taxon>Sordariomycetes</taxon>
        <taxon>Xylariomycetidae</taxon>
        <taxon>Amphisphaeriales</taxon>
        <taxon>Apiosporaceae</taxon>
        <taxon>Apiospora</taxon>
    </lineage>
</organism>
<dbReference type="EMBL" id="JAQQWK010000003">
    <property type="protein sequence ID" value="KAK8045085.1"/>
    <property type="molecule type" value="Genomic_DNA"/>
</dbReference>
<reference evidence="2 3" key="1">
    <citation type="submission" date="2023-01" db="EMBL/GenBank/DDBJ databases">
        <title>Analysis of 21 Apiospora genomes using comparative genomics revels a genus with tremendous synthesis potential of carbohydrate active enzymes and secondary metabolites.</title>
        <authorList>
            <person name="Sorensen T."/>
        </authorList>
    </citation>
    <scope>NUCLEOTIDE SEQUENCE [LARGE SCALE GENOMIC DNA]</scope>
    <source>
        <strain evidence="2 3">CBS 33761</strain>
    </source>
</reference>
<feature type="compositionally biased region" description="Low complexity" evidence="1">
    <location>
        <begin position="136"/>
        <end position="148"/>
    </location>
</feature>
<evidence type="ECO:0000313" key="2">
    <source>
        <dbReference type="EMBL" id="KAK8045085.1"/>
    </source>
</evidence>
<evidence type="ECO:0000313" key="3">
    <source>
        <dbReference type="Proteomes" id="UP001444661"/>
    </source>
</evidence>
<name>A0ABR1TEM7_9PEZI</name>
<sequence>MSDLTQGSMANFSCTIGHWSGAAVPHDITIGEIAYWPARNPQGNATKPQDTIEWKALAPCCENPKNITKEPNDCVLWCELPRDRFPPNPPYDPPREGKYIDRFNECIKANMLEDGNGLATAVRYPNNANKTDDSKPSSSASSSVPSATTGTPNAGETGKSAAVPVLKMPSVLSLGLVTVMAGVYAILS</sequence>
<dbReference type="Proteomes" id="UP001444661">
    <property type="component" value="Unassembled WGS sequence"/>
</dbReference>
<accession>A0ABR1TEM7</accession>